<dbReference type="RefSeq" id="WP_110785939.1">
    <property type="nucleotide sequence ID" value="NZ_QKQS01000013.1"/>
</dbReference>
<dbReference type="AlphaFoldDB" id="A0A323UJD5"/>
<dbReference type="EMBL" id="QKQS01000013">
    <property type="protein sequence ID" value="PZA12441.1"/>
    <property type="molecule type" value="Genomic_DNA"/>
</dbReference>
<comment type="caution">
    <text evidence="1">The sequence shown here is derived from an EMBL/GenBank/DDBJ whole genome shotgun (WGS) entry which is preliminary data.</text>
</comment>
<accession>A0A323UJD5</accession>
<dbReference type="Pfam" id="PF11363">
    <property type="entry name" value="DUF3164"/>
    <property type="match status" value="1"/>
</dbReference>
<evidence type="ECO:0000313" key="2">
    <source>
        <dbReference type="Proteomes" id="UP000248134"/>
    </source>
</evidence>
<evidence type="ECO:0000313" key="1">
    <source>
        <dbReference type="EMBL" id="PZA12441.1"/>
    </source>
</evidence>
<organism evidence="1 2">
    <name type="scientific">Rhodopseudomonas palustris</name>
    <dbReference type="NCBI Taxonomy" id="1076"/>
    <lineage>
        <taxon>Bacteria</taxon>
        <taxon>Pseudomonadati</taxon>
        <taxon>Pseudomonadota</taxon>
        <taxon>Alphaproteobacteria</taxon>
        <taxon>Hyphomicrobiales</taxon>
        <taxon>Nitrobacteraceae</taxon>
        <taxon>Rhodopseudomonas</taxon>
    </lineage>
</organism>
<protein>
    <submittedName>
        <fullName evidence="1">Sulfate transporter</fullName>
    </submittedName>
</protein>
<sequence>MSETTTTPPAETAGAIDIAGSYFMRDGSGRLVPLDLIKPQHLLEDQTVRKIIGYAQNLSDQISRFRGHTFDDVASFSELIAEQYQAKVGGKKGNITLTTYDGLFKVIVQVADQLAFGPELQVAKALVDECITAWSDGARTEIRALVEHAFQVDKEGQINRAALFQLRRLDIDDEQWRSAMAALGDAIRVVGSKQYVRFYRRESCTAPWQPITIDLAAA</sequence>
<proteinExistence type="predicted"/>
<gene>
    <name evidence="1" type="ORF">DNX69_10715</name>
</gene>
<dbReference type="InterPro" id="IPR021505">
    <property type="entry name" value="Phage_B3_Orf6"/>
</dbReference>
<dbReference type="OrthoDB" id="7554786at2"/>
<name>A0A323UJD5_RHOPL</name>
<reference evidence="1 2" key="1">
    <citation type="submission" date="2018-06" db="EMBL/GenBank/DDBJ databases">
        <title>Draft Whole-Genome Sequence of the purple photosynthetic bacterium Rhodospeudomonas palustris XCP.</title>
        <authorList>
            <person name="Rayyan A."/>
            <person name="Meyer T.E."/>
            <person name="Kyndt J.A."/>
        </authorList>
    </citation>
    <scope>NUCLEOTIDE SEQUENCE [LARGE SCALE GENOMIC DNA]</scope>
    <source>
        <strain evidence="1 2">XCP</strain>
    </source>
</reference>
<dbReference type="Proteomes" id="UP000248134">
    <property type="component" value="Unassembled WGS sequence"/>
</dbReference>